<sequence length="347" mass="38486">MSYKPSVMLKAVTTSVEEYGFWTDPIMPGIWEGMPYQWKIIATVQPMLHSSDETPIPFTYDATSITVGFWITDISGNALQIKEIISSTDSEIEFIVEDVDRYNTFSDPNISGFGGLTSSTIFIFEVSNMNGLPLFNAIPDGEVSYTAIDKIKSRLAAINYILDVITFKDDENTFEIGDLVAIEDGKFVKSANTRFTVGIVNSINVPGGGWFSIKPFGSYSDTVHHTLEGEYGDVFYLDNENPGKVTKIAPEYNAYPVYIRLGNDHTAFVLNTINDEHSEIDSIELTIVNGTTEYNIGTSFKNVSNYTVNGISADEFTYDKTTGVFTILPSLGYSVDSEDEVVVFVNR</sequence>
<dbReference type="GeneID" id="40088290"/>
<dbReference type="RefSeq" id="YP_009611952.1">
    <property type="nucleotide sequence ID" value="NC_042013.1"/>
</dbReference>
<proteinExistence type="predicted"/>
<accession>A0A2L0UZV1</accession>
<dbReference type="EMBL" id="MF403008">
    <property type="protein sequence ID" value="AUZ95059.1"/>
    <property type="molecule type" value="Genomic_DNA"/>
</dbReference>
<dbReference type="KEGG" id="vg:40088290"/>
<organism evidence="1 2">
    <name type="scientific">Agrobacterium phage Atu_ph07</name>
    <dbReference type="NCBI Taxonomy" id="2024264"/>
    <lineage>
        <taxon>Viruses</taxon>
        <taxon>Duplodnaviria</taxon>
        <taxon>Heunggongvirae</taxon>
        <taxon>Uroviricota</taxon>
        <taxon>Caudoviricetes</taxon>
        <taxon>Polybotosvirus</taxon>
        <taxon>Polybotosvirus Atuph07</taxon>
    </lineage>
</organism>
<reference evidence="1 2" key="1">
    <citation type="submission" date="2017-06" db="EMBL/GenBank/DDBJ databases">
        <authorList>
            <person name="Kim H.J."/>
            <person name="Triplett B.A."/>
        </authorList>
    </citation>
    <scope>NUCLEOTIDE SEQUENCE [LARGE SCALE GENOMIC DNA]</scope>
</reference>
<keyword evidence="2" id="KW-1185">Reference proteome</keyword>
<name>A0A2L0UZV1_9CAUD</name>
<dbReference type="Proteomes" id="UP000223025">
    <property type="component" value="Segment"/>
</dbReference>
<protein>
    <submittedName>
        <fullName evidence="1">Uncharacterized protein</fullName>
    </submittedName>
</protein>
<evidence type="ECO:0000313" key="1">
    <source>
        <dbReference type="EMBL" id="AUZ95059.1"/>
    </source>
</evidence>
<evidence type="ECO:0000313" key="2">
    <source>
        <dbReference type="Proteomes" id="UP000223025"/>
    </source>
</evidence>